<dbReference type="Gene3D" id="1.10.10.41">
    <property type="entry name" value="Yeast DNA topoisomerase - domain 1"/>
    <property type="match status" value="1"/>
</dbReference>
<dbReference type="GO" id="GO:0005730">
    <property type="term" value="C:nucleolus"/>
    <property type="evidence" value="ECO:0007669"/>
    <property type="project" value="TreeGrafter"/>
</dbReference>
<dbReference type="InterPro" id="IPR011010">
    <property type="entry name" value="DNA_brk_join_enz"/>
</dbReference>
<dbReference type="PANTHER" id="PTHR10290">
    <property type="entry name" value="DNA TOPOISOMERASE I"/>
    <property type="match status" value="1"/>
</dbReference>
<evidence type="ECO:0000256" key="10">
    <source>
        <dbReference type="SAM" id="Coils"/>
    </source>
</evidence>
<dbReference type="InterPro" id="IPR018521">
    <property type="entry name" value="TopoIB_AS"/>
</dbReference>
<dbReference type="PROSITE" id="PS00176">
    <property type="entry name" value="TOPO_IB_1"/>
    <property type="match status" value="1"/>
</dbReference>
<dbReference type="Pfam" id="PF01028">
    <property type="entry name" value="Topoisom_I"/>
    <property type="match status" value="1"/>
</dbReference>
<organism evidence="13 14">
    <name type="scientific">Amphimedon queenslandica</name>
    <name type="common">Sponge</name>
    <dbReference type="NCBI Taxonomy" id="400682"/>
    <lineage>
        <taxon>Eukaryota</taxon>
        <taxon>Metazoa</taxon>
        <taxon>Porifera</taxon>
        <taxon>Demospongiae</taxon>
        <taxon>Heteroscleromorpha</taxon>
        <taxon>Haplosclerida</taxon>
        <taxon>Niphatidae</taxon>
        <taxon>Amphimedon</taxon>
    </lineage>
</organism>
<name>A0AAN0IMN3_AMPQE</name>
<keyword evidence="4 8" id="KW-0799">Topoisomerase</keyword>
<dbReference type="FunFam" id="1.10.132.10:FF:000001">
    <property type="entry name" value="DNA topoisomerase I"/>
    <property type="match status" value="1"/>
</dbReference>
<dbReference type="PROSITE" id="PS52038">
    <property type="entry name" value="TOPO_IB_2"/>
    <property type="match status" value="1"/>
</dbReference>
<dbReference type="RefSeq" id="XP_011404857.2">
    <property type="nucleotide sequence ID" value="XM_011406555.2"/>
</dbReference>
<dbReference type="FunFam" id="3.90.15.10:FF:000003">
    <property type="entry name" value="DNA topoisomerase I"/>
    <property type="match status" value="1"/>
</dbReference>
<keyword evidence="5 8" id="KW-0238">DNA-binding</keyword>
<evidence type="ECO:0000259" key="12">
    <source>
        <dbReference type="SMART" id="SM00435"/>
    </source>
</evidence>
<dbReference type="AlphaFoldDB" id="A0AAN0IMN3"/>
<dbReference type="PANTHER" id="PTHR10290:SF3">
    <property type="entry name" value="DNA TOPOISOMERASE 1"/>
    <property type="match status" value="1"/>
</dbReference>
<comment type="catalytic activity">
    <reaction evidence="1 8 9">
        <text>ATP-independent breakage of single-stranded DNA, followed by passage and rejoining.</text>
        <dbReference type="EC" id="5.6.2.1"/>
    </reaction>
</comment>
<dbReference type="Pfam" id="PF02919">
    <property type="entry name" value="Topoisom_I_N"/>
    <property type="match status" value="1"/>
</dbReference>
<dbReference type="EnsemblMetazoa" id="XM_011406555.2">
    <property type="protein sequence ID" value="XP_011404857.2"/>
    <property type="gene ID" value="LOC100640882"/>
</dbReference>
<feature type="active site" description="O-(3'-phospho-DNA)-tyrosine intermediate" evidence="8">
    <location>
        <position position="649"/>
    </location>
</feature>
<evidence type="ECO:0000256" key="7">
    <source>
        <dbReference type="ARBA" id="ARBA00023242"/>
    </source>
</evidence>
<dbReference type="Pfam" id="PF14370">
    <property type="entry name" value="Topo_C_assoc"/>
    <property type="match status" value="1"/>
</dbReference>
<dbReference type="SUPFAM" id="SSF56741">
    <property type="entry name" value="Eukaryotic DNA topoisomerase I, N-terminal DNA-binding fragment"/>
    <property type="match status" value="1"/>
</dbReference>
<comment type="similarity">
    <text evidence="3 8 9">Belongs to the type IB topoisomerase family.</text>
</comment>
<evidence type="ECO:0000256" key="3">
    <source>
        <dbReference type="ARBA" id="ARBA00006645"/>
    </source>
</evidence>
<dbReference type="InterPro" id="IPR051062">
    <property type="entry name" value="Topoisomerase_IB"/>
</dbReference>
<sequence>MKDEDNDWEGSGGSPDDDDDDFKPVAKKPKKSVSDEKKASTPKKTPSTKTPTSTKKPSSSRKNSVSKPDTPTTKIKKDPTLKKTTPSSAKKATPAKKTSDSKKGSGTPGKDVGGTPVKGKKKEEEREVWRWWDEEPHPEGVKWLTLEHKGPYFAPPYERLPSDVKFYYNGKPMKLSEAAEEAATFFAKMLDHDYTSKDVFCNNFFADWRKEMTSEEAATIKDFTRCNFKEIHEYFLRKSEEKKQMTKEEKKKIKEANDAITEEYGWAIMDGHKEKIGNFKTEPPGLFRGRGDHPKQGKIKRRVQPEDVTINIGKKAPVPPAPEGHKWKSVQHDNKVTWLASWTENIQSQIKYVMLNPTSRLKGEKDLAKYETARRLKGRIEEIRRNYESDLKSRETAVRQRAVALYFIDKLALRAGNEKDADEAADTVGCCSLRVEHIKLHEELNGKSDMVVFDFLGKDSIRYYNEVQVTHQVFKNLHIFMKGKETGDDLFDRLSTALLNKHLSELMEGLTAKVFRTYNASITLQEQLEELTKEDDTVNEKILSYNRANRAVAVLCNHQRTAPKTFDTQMSNLQAKITAKEEAILDAKKEIKKMKKELKGTSDSKLQKKLESKVKQLPKLEEQLKKLEIQATDKEENKEIALGTSKLNYLDPRISVSWCKKWGVPIEKVYNRTQREKFAWAIEMADETFVF</sequence>
<dbReference type="InterPro" id="IPR048045">
    <property type="entry name" value="Topoisomer_I_DNA-bd"/>
</dbReference>
<reference evidence="14" key="1">
    <citation type="journal article" date="2010" name="Nature">
        <title>The Amphimedon queenslandica genome and the evolution of animal complexity.</title>
        <authorList>
            <person name="Srivastava M."/>
            <person name="Simakov O."/>
            <person name="Chapman J."/>
            <person name="Fahey B."/>
            <person name="Gauthier M.E."/>
            <person name="Mitros T."/>
            <person name="Richards G.S."/>
            <person name="Conaco C."/>
            <person name="Dacre M."/>
            <person name="Hellsten U."/>
            <person name="Larroux C."/>
            <person name="Putnam N.H."/>
            <person name="Stanke M."/>
            <person name="Adamska M."/>
            <person name="Darling A."/>
            <person name="Degnan S.M."/>
            <person name="Oakley T.H."/>
            <person name="Plachetzki D.C."/>
            <person name="Zhai Y."/>
            <person name="Adamski M."/>
            <person name="Calcino A."/>
            <person name="Cummins S.F."/>
            <person name="Goodstein D.M."/>
            <person name="Harris C."/>
            <person name="Jackson D.J."/>
            <person name="Leys S.P."/>
            <person name="Shu S."/>
            <person name="Woodcroft B.J."/>
            <person name="Vervoort M."/>
            <person name="Kosik K.S."/>
            <person name="Manning G."/>
            <person name="Degnan B.M."/>
            <person name="Rokhsar D.S."/>
        </authorList>
    </citation>
    <scope>NUCLEOTIDE SEQUENCE [LARGE SCALE GENOMIC DNA]</scope>
</reference>
<comment type="function">
    <text evidence="9">Releases the supercoiling and torsional tension of DNA introduced during the DNA replication and transcription by transiently cleaving and rejoining one strand of the DNA duplex. Introduces a single-strand break via transesterification at the specific target site 5'-[CT]CCTTp site in duplex DNA. The scissile phosphodiester is attacked by the catalytic tyrosine of the enzyme, resulting in the formation of a DNA-(3'-phosphotyrosyl)-enzyme intermediate and the expulsion of a 5'-OH DNA strand. The free DNA strand then undergoes passage around the unbroken strand thus removing DNA supercoils. Finally, in the religation step, the DNA 5'-OH attacks the covalent intermediate to expel the active-site tyrosine and restore the DNA phosphodiester backbone.</text>
</comment>
<evidence type="ECO:0000256" key="2">
    <source>
        <dbReference type="ARBA" id="ARBA00004123"/>
    </source>
</evidence>
<evidence type="ECO:0000256" key="1">
    <source>
        <dbReference type="ARBA" id="ARBA00000213"/>
    </source>
</evidence>
<evidence type="ECO:0000256" key="5">
    <source>
        <dbReference type="ARBA" id="ARBA00023125"/>
    </source>
</evidence>
<proteinExistence type="inferred from homology"/>
<evidence type="ECO:0000256" key="6">
    <source>
        <dbReference type="ARBA" id="ARBA00023235"/>
    </source>
</evidence>
<dbReference type="GO" id="GO:0005694">
    <property type="term" value="C:chromosome"/>
    <property type="evidence" value="ECO:0007669"/>
    <property type="project" value="InterPro"/>
</dbReference>
<dbReference type="EC" id="5.6.2.1" evidence="9"/>
<dbReference type="SMART" id="SM00435">
    <property type="entry name" value="TOPEUc"/>
    <property type="match status" value="1"/>
</dbReference>
<feature type="compositionally biased region" description="Low complexity" evidence="11">
    <location>
        <begin position="82"/>
        <end position="96"/>
    </location>
</feature>
<dbReference type="InterPro" id="IPR014711">
    <property type="entry name" value="TopoI_cat_a-hlx-sub_euk"/>
</dbReference>
<dbReference type="Gene3D" id="1.10.132.10">
    <property type="match status" value="1"/>
</dbReference>
<evidence type="ECO:0000256" key="11">
    <source>
        <dbReference type="SAM" id="MobiDB-lite"/>
    </source>
</evidence>
<dbReference type="GO" id="GO:0003917">
    <property type="term" value="F:DNA topoisomerase type I (single strand cut, ATP-independent) activity"/>
    <property type="evidence" value="ECO:0007669"/>
    <property type="project" value="UniProtKB-UniRule"/>
</dbReference>
<dbReference type="FunFam" id="1.10.10.41:FF:000001">
    <property type="entry name" value="DNA topoisomerase I"/>
    <property type="match status" value="1"/>
</dbReference>
<dbReference type="InterPro" id="IPR014727">
    <property type="entry name" value="TopoI_cat_a/b-sub_euk"/>
</dbReference>
<dbReference type="InterPro" id="IPR036202">
    <property type="entry name" value="TopoI_DNA-bd_euk_N_sf"/>
</dbReference>
<dbReference type="Gene3D" id="3.90.15.10">
    <property type="entry name" value="Topoisomerase I, Chain A, domain 3"/>
    <property type="match status" value="1"/>
</dbReference>
<dbReference type="Proteomes" id="UP000007879">
    <property type="component" value="Unassembled WGS sequence"/>
</dbReference>
<accession>A0AAN0IMN3</accession>
<dbReference type="GO" id="GO:0006265">
    <property type="term" value="P:DNA topological change"/>
    <property type="evidence" value="ECO:0007669"/>
    <property type="project" value="UniProtKB-UniRule"/>
</dbReference>
<feature type="coiled-coil region" evidence="10">
    <location>
        <begin position="236"/>
        <end position="263"/>
    </location>
</feature>
<protein>
    <recommendedName>
        <fullName evidence="9">DNA topoisomerase I</fullName>
        <ecNumber evidence="9">5.6.2.1</ecNumber>
    </recommendedName>
    <alternativeName>
        <fullName evidence="9">DNA topoisomerase 1</fullName>
    </alternativeName>
</protein>
<feature type="domain" description="DNA topoisomerase I eukaryotic-type" evidence="12">
    <location>
        <begin position="286"/>
        <end position="663"/>
    </location>
</feature>
<dbReference type="FunFam" id="2.170.11.10:FF:000001">
    <property type="entry name" value="DNA topoisomerase I"/>
    <property type="match status" value="1"/>
</dbReference>
<dbReference type="GO" id="GO:0007059">
    <property type="term" value="P:chromosome segregation"/>
    <property type="evidence" value="ECO:0007669"/>
    <property type="project" value="TreeGrafter"/>
</dbReference>
<dbReference type="InterPro" id="IPR013034">
    <property type="entry name" value="DNA_topo_DNA_db_N_dom1"/>
</dbReference>
<dbReference type="GeneID" id="100640882"/>
<feature type="coiled-coil region" evidence="10">
    <location>
        <begin position="570"/>
        <end position="637"/>
    </location>
</feature>
<reference evidence="13" key="2">
    <citation type="submission" date="2024-06" db="UniProtKB">
        <authorList>
            <consortium name="EnsemblMetazoa"/>
        </authorList>
    </citation>
    <scope>IDENTIFICATION</scope>
</reference>
<dbReference type="InterPro" id="IPR013499">
    <property type="entry name" value="TopoI_euk"/>
</dbReference>
<keyword evidence="7" id="KW-0539">Nucleus</keyword>
<evidence type="ECO:0000256" key="9">
    <source>
        <dbReference type="RuleBase" id="RU365101"/>
    </source>
</evidence>
<dbReference type="InterPro" id="IPR013500">
    <property type="entry name" value="TopoI_cat_euk"/>
</dbReference>
<dbReference type="CDD" id="cd00659">
    <property type="entry name" value="Topo_IB_C"/>
    <property type="match status" value="1"/>
</dbReference>
<dbReference type="InterPro" id="IPR001631">
    <property type="entry name" value="TopoI"/>
</dbReference>
<dbReference type="CDD" id="cd03488">
    <property type="entry name" value="Topoisomer_IB_N_htopoI_like"/>
    <property type="match status" value="1"/>
</dbReference>
<dbReference type="Gene3D" id="2.170.11.10">
    <property type="entry name" value="DNA Topoisomerase I, domain 2"/>
    <property type="match status" value="1"/>
</dbReference>
<dbReference type="GO" id="GO:0006260">
    <property type="term" value="P:DNA replication"/>
    <property type="evidence" value="ECO:0007669"/>
    <property type="project" value="TreeGrafter"/>
</dbReference>
<evidence type="ECO:0000313" key="13">
    <source>
        <dbReference type="EnsemblMetazoa" id="XP_011404857.2"/>
    </source>
</evidence>
<keyword evidence="6 8" id="KW-0413">Isomerase</keyword>
<keyword evidence="10" id="KW-0175">Coiled coil</keyword>
<feature type="compositionally biased region" description="Low complexity" evidence="11">
    <location>
        <begin position="42"/>
        <end position="57"/>
    </location>
</feature>
<evidence type="ECO:0000313" key="14">
    <source>
        <dbReference type="Proteomes" id="UP000007879"/>
    </source>
</evidence>
<keyword evidence="14" id="KW-1185">Reference proteome</keyword>
<dbReference type="PRINTS" id="PR00416">
    <property type="entry name" value="EUTPISMRASEI"/>
</dbReference>
<dbReference type="InterPro" id="IPR025834">
    <property type="entry name" value="TopoI_C_dom"/>
</dbReference>
<dbReference type="GO" id="GO:0003677">
    <property type="term" value="F:DNA binding"/>
    <property type="evidence" value="ECO:0007669"/>
    <property type="project" value="UniProtKB-UniRule"/>
</dbReference>
<feature type="region of interest" description="Disordered" evidence="11">
    <location>
        <begin position="280"/>
        <end position="302"/>
    </location>
</feature>
<dbReference type="SUPFAM" id="SSF46596">
    <property type="entry name" value="Eukaryotic DNA topoisomerase I, dispensable insert domain"/>
    <property type="match status" value="1"/>
</dbReference>
<evidence type="ECO:0000256" key="8">
    <source>
        <dbReference type="PROSITE-ProRule" id="PRU01382"/>
    </source>
</evidence>
<comment type="subcellular location">
    <subcellularLocation>
        <location evidence="2">Nucleus</location>
    </subcellularLocation>
</comment>
<dbReference type="InterPro" id="IPR013030">
    <property type="entry name" value="DNA_topo_DNA_db_N_dom2"/>
</dbReference>
<feature type="region of interest" description="Disordered" evidence="11">
    <location>
        <begin position="1"/>
        <end position="126"/>
    </location>
</feature>
<evidence type="ECO:0000256" key="4">
    <source>
        <dbReference type="ARBA" id="ARBA00023029"/>
    </source>
</evidence>
<dbReference type="SUPFAM" id="SSF56349">
    <property type="entry name" value="DNA breaking-rejoining enzymes"/>
    <property type="match status" value="1"/>
</dbReference>
<dbReference type="InterPro" id="IPR008336">
    <property type="entry name" value="TopoI_DNA-bd_euk"/>
</dbReference>
<dbReference type="KEGG" id="aqu:100640882"/>